<feature type="transmembrane region" description="Helical" evidence="1">
    <location>
        <begin position="93"/>
        <end position="116"/>
    </location>
</feature>
<accession>A0ABW0YP97</accession>
<evidence type="ECO:0000256" key="1">
    <source>
        <dbReference type="SAM" id="Phobius"/>
    </source>
</evidence>
<feature type="transmembrane region" description="Helical" evidence="1">
    <location>
        <begin position="213"/>
        <end position="232"/>
    </location>
</feature>
<feature type="transmembrane region" description="Helical" evidence="1">
    <location>
        <begin position="360"/>
        <end position="387"/>
    </location>
</feature>
<comment type="caution">
    <text evidence="2">The sequence shown here is derived from an EMBL/GenBank/DDBJ whole genome shotgun (WGS) entry which is preliminary data.</text>
</comment>
<evidence type="ECO:0000313" key="3">
    <source>
        <dbReference type="Proteomes" id="UP001596142"/>
    </source>
</evidence>
<sequence length="465" mass="51983">MAERYGIHVKNAQSFLGVAAFSAVFLYLLHLFIPIEILPYIYSFLTFLLLLCGLVLINPVNKIVVISLLVLGSLVFFRYEVDMQTIWLSFGENLNLLALFLLIPLYGTLMSEAGYLQALKTAIARRELTKKARPYRLGYILTASMGSLLNLGSMPLVHRISEESFSKYEEKRFGMTLLRGFGFCMLWSPYFVNVGLVLVLYDLSWQEIGIYSLFLAFVYTIVTAMFFPFLSFKDDRDHTLIQNETRIDRETRRLLWAFAAYVIILLFSSFYLDSVLEINMLTVVSILALILPLAWSVAAKVTKEFLSAGAGHIKGSFVKLHNELTIFITAGFIGVALSETEIGEVLSEALLYMSQGIVPVFSFLLVGTAILLAFIGIHPVIIVIGLGSSLSPESFGVEASYMGLLMLAAWTLSTQLSPFSGSVLLASHLMKTSPLEIVKKNVVFILVIMFLFTFLLWGIHGIQNL</sequence>
<protein>
    <recommendedName>
        <fullName evidence="4">Di-and tricarboxylate transporter</fullName>
    </recommendedName>
</protein>
<feature type="transmembrane region" description="Helical" evidence="1">
    <location>
        <begin position="407"/>
        <end position="430"/>
    </location>
</feature>
<keyword evidence="1" id="KW-0812">Transmembrane</keyword>
<name>A0ABW0YP97_9BACI</name>
<feature type="transmembrane region" description="Helical" evidence="1">
    <location>
        <begin position="40"/>
        <end position="57"/>
    </location>
</feature>
<feature type="transmembrane region" description="Helical" evidence="1">
    <location>
        <begin position="177"/>
        <end position="201"/>
    </location>
</feature>
<dbReference type="RefSeq" id="WP_385942946.1">
    <property type="nucleotide sequence ID" value="NZ_JBHSOZ010000010.1"/>
</dbReference>
<feature type="transmembrane region" description="Helical" evidence="1">
    <location>
        <begin position="442"/>
        <end position="462"/>
    </location>
</feature>
<dbReference type="Proteomes" id="UP001596142">
    <property type="component" value="Unassembled WGS sequence"/>
</dbReference>
<reference evidence="3" key="1">
    <citation type="journal article" date="2019" name="Int. J. Syst. Evol. Microbiol.">
        <title>The Global Catalogue of Microorganisms (GCM) 10K type strain sequencing project: providing services to taxonomists for standard genome sequencing and annotation.</title>
        <authorList>
            <consortium name="The Broad Institute Genomics Platform"/>
            <consortium name="The Broad Institute Genome Sequencing Center for Infectious Disease"/>
            <person name="Wu L."/>
            <person name="Ma J."/>
        </authorList>
    </citation>
    <scope>NUCLEOTIDE SEQUENCE [LARGE SCALE GENOMIC DNA]</scope>
    <source>
        <strain evidence="3">CECT 7184</strain>
    </source>
</reference>
<keyword evidence="1" id="KW-1133">Transmembrane helix</keyword>
<feature type="transmembrane region" description="Helical" evidence="1">
    <location>
        <begin position="12"/>
        <end position="33"/>
    </location>
</feature>
<feature type="transmembrane region" description="Helical" evidence="1">
    <location>
        <begin position="253"/>
        <end position="272"/>
    </location>
</feature>
<evidence type="ECO:0000313" key="2">
    <source>
        <dbReference type="EMBL" id="MFC5714309.1"/>
    </source>
</evidence>
<feature type="transmembrane region" description="Helical" evidence="1">
    <location>
        <begin position="63"/>
        <end position="81"/>
    </location>
</feature>
<proteinExistence type="predicted"/>
<keyword evidence="1" id="KW-0472">Membrane</keyword>
<evidence type="ECO:0008006" key="4">
    <source>
        <dbReference type="Google" id="ProtNLM"/>
    </source>
</evidence>
<keyword evidence="3" id="KW-1185">Reference proteome</keyword>
<gene>
    <name evidence="2" type="ORF">ACFPU1_16280</name>
</gene>
<feature type="transmembrane region" description="Helical" evidence="1">
    <location>
        <begin position="278"/>
        <end position="298"/>
    </location>
</feature>
<organism evidence="2 3">
    <name type="scientific">Thalassorhabdus alkalitolerans</name>
    <dbReference type="NCBI Taxonomy" id="2282697"/>
    <lineage>
        <taxon>Bacteria</taxon>
        <taxon>Bacillati</taxon>
        <taxon>Bacillota</taxon>
        <taxon>Bacilli</taxon>
        <taxon>Bacillales</taxon>
        <taxon>Bacillaceae</taxon>
        <taxon>Thalassorhabdus</taxon>
    </lineage>
</organism>
<dbReference type="EMBL" id="JBHSOZ010000010">
    <property type="protein sequence ID" value="MFC5714309.1"/>
    <property type="molecule type" value="Genomic_DNA"/>
</dbReference>